<reference evidence="3" key="3">
    <citation type="submission" date="2022-06" db="UniProtKB">
        <authorList>
            <consortium name="EnsemblMetazoa"/>
        </authorList>
    </citation>
    <scope>IDENTIFICATION</scope>
</reference>
<sequence length="159" mass="18694">MASVNLILLFTFFAILVGNSSEFVEDFRYDPPAVIYESRPLSPTPTVSNECDSICQTITSCKQFIELWSSWTESKACQQLERNEDCLPNWRKQTRYDTRSNEMISSRYFSRCSKRLDCPIGFIPSGFNHRQDCIEWMQCKYLQKLHKHANEIDPNIKWC</sequence>
<dbReference type="EMBL" id="WVUK01000006">
    <property type="protein sequence ID" value="KAF7496488.1"/>
    <property type="molecule type" value="Genomic_DNA"/>
</dbReference>
<keyword evidence="1" id="KW-0732">Signal</keyword>
<evidence type="ECO:0000313" key="3">
    <source>
        <dbReference type="EnsemblMetazoa" id="KAF7496488.1"/>
    </source>
</evidence>
<feature type="signal peptide" evidence="1">
    <location>
        <begin position="1"/>
        <end position="21"/>
    </location>
</feature>
<reference evidence="4" key="1">
    <citation type="journal article" date="2020" name="PLoS Negl. Trop. Dis.">
        <title>High-quality nuclear genome for Sarcoptes scabiei-A critical resource for a neglected parasite.</title>
        <authorList>
            <person name="Korhonen P.K."/>
            <person name="Gasser R.B."/>
            <person name="Ma G."/>
            <person name="Wang T."/>
            <person name="Stroehlein A.J."/>
            <person name="Young N.D."/>
            <person name="Ang C.S."/>
            <person name="Fernando D.D."/>
            <person name="Lu H.C."/>
            <person name="Taylor S."/>
            <person name="Reynolds S.L."/>
            <person name="Mofiz E."/>
            <person name="Najaraj S.H."/>
            <person name="Gowda H."/>
            <person name="Madugundu A."/>
            <person name="Renuse S."/>
            <person name="Holt D."/>
            <person name="Pandey A."/>
            <person name="Papenfuss A.T."/>
            <person name="Fischer K."/>
        </authorList>
    </citation>
    <scope>NUCLEOTIDE SEQUENCE [LARGE SCALE GENOMIC DNA]</scope>
</reference>
<name>A0A834RH59_SARSC</name>
<feature type="chain" id="PRO_5038259441" evidence="1">
    <location>
        <begin position="22"/>
        <end position="159"/>
    </location>
</feature>
<evidence type="ECO:0000256" key="1">
    <source>
        <dbReference type="SAM" id="SignalP"/>
    </source>
</evidence>
<reference evidence="2" key="2">
    <citation type="submission" date="2020-01" db="EMBL/GenBank/DDBJ databases">
        <authorList>
            <person name="Korhonen P.K.K."/>
            <person name="Guangxu M.G."/>
            <person name="Wang T.W."/>
            <person name="Stroehlein A.J.S."/>
            <person name="Young N.D."/>
            <person name="Ang C.-S.A."/>
            <person name="Fernando D.W.F."/>
            <person name="Lu H.L."/>
            <person name="Taylor S.T."/>
            <person name="Ehtesham M.E.M."/>
            <person name="Najaraj S.H.N."/>
            <person name="Harsha G.H.G."/>
            <person name="Madugundu A.M."/>
            <person name="Renuse S.R."/>
            <person name="Holt D.H."/>
            <person name="Pandey A.P."/>
            <person name="Papenfuss A.P."/>
            <person name="Gasser R.B.G."/>
            <person name="Fischer K.F."/>
        </authorList>
    </citation>
    <scope>NUCLEOTIDE SEQUENCE</scope>
    <source>
        <strain evidence="2">SSS_KF_BRIS2020</strain>
    </source>
</reference>
<keyword evidence="4" id="KW-1185">Reference proteome</keyword>
<accession>A0A834RH59</accession>
<dbReference type="Proteomes" id="UP000070412">
    <property type="component" value="Unassembled WGS sequence"/>
</dbReference>
<protein>
    <submittedName>
        <fullName evidence="2 3">Uncharacterized protein</fullName>
    </submittedName>
</protein>
<dbReference type="AlphaFoldDB" id="A0A834RH59"/>
<organism evidence="2">
    <name type="scientific">Sarcoptes scabiei</name>
    <name type="common">Itch mite</name>
    <name type="synonym">Acarus scabiei</name>
    <dbReference type="NCBI Taxonomy" id="52283"/>
    <lineage>
        <taxon>Eukaryota</taxon>
        <taxon>Metazoa</taxon>
        <taxon>Ecdysozoa</taxon>
        <taxon>Arthropoda</taxon>
        <taxon>Chelicerata</taxon>
        <taxon>Arachnida</taxon>
        <taxon>Acari</taxon>
        <taxon>Acariformes</taxon>
        <taxon>Sarcoptiformes</taxon>
        <taxon>Astigmata</taxon>
        <taxon>Psoroptidia</taxon>
        <taxon>Sarcoptoidea</taxon>
        <taxon>Sarcoptidae</taxon>
        <taxon>Sarcoptinae</taxon>
        <taxon>Sarcoptes</taxon>
    </lineage>
</organism>
<evidence type="ECO:0000313" key="4">
    <source>
        <dbReference type="Proteomes" id="UP000070412"/>
    </source>
</evidence>
<evidence type="ECO:0000313" key="2">
    <source>
        <dbReference type="EMBL" id="KAF7496488.1"/>
    </source>
</evidence>
<dbReference type="OrthoDB" id="10353852at2759"/>
<proteinExistence type="predicted"/>
<dbReference type="EnsemblMetazoa" id="SSS_771s_mrna">
    <property type="protein sequence ID" value="KAF7496488.1"/>
    <property type="gene ID" value="SSS_771"/>
</dbReference>
<gene>
    <name evidence="2" type="ORF">SSS_771</name>
</gene>